<gene>
    <name evidence="2" type="ORF">DFH07DRAFT_959730</name>
</gene>
<evidence type="ECO:0000256" key="1">
    <source>
        <dbReference type="SAM" id="Coils"/>
    </source>
</evidence>
<dbReference type="Proteomes" id="UP001215280">
    <property type="component" value="Unassembled WGS sequence"/>
</dbReference>
<name>A0AAD7J561_9AGAR</name>
<comment type="caution">
    <text evidence="2">The sequence shown here is derived from an EMBL/GenBank/DDBJ whole genome shotgun (WGS) entry which is preliminary data.</text>
</comment>
<dbReference type="EMBL" id="JARJLG010000066">
    <property type="protein sequence ID" value="KAJ7754698.1"/>
    <property type="molecule type" value="Genomic_DNA"/>
</dbReference>
<sequence>MHDEDIQCRRYLEDVGKAQERNQTELECSNGYTERVIYSLAQQERDRWQKKYEAIEEKYRATKTELRECVSQTSGL</sequence>
<accession>A0AAD7J561</accession>
<evidence type="ECO:0000313" key="3">
    <source>
        <dbReference type="Proteomes" id="UP001215280"/>
    </source>
</evidence>
<reference evidence="2" key="1">
    <citation type="submission" date="2023-03" db="EMBL/GenBank/DDBJ databases">
        <title>Massive genome expansion in bonnet fungi (Mycena s.s.) driven by repeated elements and novel gene families across ecological guilds.</title>
        <authorList>
            <consortium name="Lawrence Berkeley National Laboratory"/>
            <person name="Harder C.B."/>
            <person name="Miyauchi S."/>
            <person name="Viragh M."/>
            <person name="Kuo A."/>
            <person name="Thoen E."/>
            <person name="Andreopoulos B."/>
            <person name="Lu D."/>
            <person name="Skrede I."/>
            <person name="Drula E."/>
            <person name="Henrissat B."/>
            <person name="Morin E."/>
            <person name="Kohler A."/>
            <person name="Barry K."/>
            <person name="LaButti K."/>
            <person name="Morin E."/>
            <person name="Salamov A."/>
            <person name="Lipzen A."/>
            <person name="Mereny Z."/>
            <person name="Hegedus B."/>
            <person name="Baldrian P."/>
            <person name="Stursova M."/>
            <person name="Weitz H."/>
            <person name="Taylor A."/>
            <person name="Grigoriev I.V."/>
            <person name="Nagy L.G."/>
            <person name="Martin F."/>
            <person name="Kauserud H."/>
        </authorList>
    </citation>
    <scope>NUCLEOTIDE SEQUENCE</scope>
    <source>
        <strain evidence="2">CBHHK188m</strain>
    </source>
</reference>
<dbReference type="AlphaFoldDB" id="A0AAD7J561"/>
<evidence type="ECO:0000313" key="2">
    <source>
        <dbReference type="EMBL" id="KAJ7754698.1"/>
    </source>
</evidence>
<organism evidence="2 3">
    <name type="scientific">Mycena maculata</name>
    <dbReference type="NCBI Taxonomy" id="230809"/>
    <lineage>
        <taxon>Eukaryota</taxon>
        <taxon>Fungi</taxon>
        <taxon>Dikarya</taxon>
        <taxon>Basidiomycota</taxon>
        <taxon>Agaricomycotina</taxon>
        <taxon>Agaricomycetes</taxon>
        <taxon>Agaricomycetidae</taxon>
        <taxon>Agaricales</taxon>
        <taxon>Marasmiineae</taxon>
        <taxon>Mycenaceae</taxon>
        <taxon>Mycena</taxon>
    </lineage>
</organism>
<protein>
    <submittedName>
        <fullName evidence="2">Uncharacterized protein</fullName>
    </submittedName>
</protein>
<feature type="coiled-coil region" evidence="1">
    <location>
        <begin position="38"/>
        <end position="72"/>
    </location>
</feature>
<keyword evidence="1" id="KW-0175">Coiled coil</keyword>
<proteinExistence type="predicted"/>
<keyword evidence="3" id="KW-1185">Reference proteome</keyword>